<reference evidence="2" key="1">
    <citation type="journal article" date="2017" name="Genome Biol. Evol.">
        <title>Comparative Genomic Analysis Identifies a Campylobacter Clade Deficient in Selenium Metabolism.</title>
        <authorList>
            <person name="Miller W.G."/>
            <person name="Yee E."/>
            <person name="Lopes B.S."/>
            <person name="Chapman M.H."/>
            <person name="Huynh S."/>
            <person name="Bono J.L."/>
            <person name="Parker C.T."/>
            <person name="Strachan N.J.C."/>
            <person name="Forbes K.J."/>
        </authorList>
    </citation>
    <scope>NUCLEOTIDE SEQUENCE [LARGE SCALE GENOMIC DNA]</scope>
    <source>
        <strain evidence="2">RM6137</strain>
    </source>
</reference>
<evidence type="ECO:0000313" key="2">
    <source>
        <dbReference type="Proteomes" id="UP000194260"/>
    </source>
</evidence>
<proteinExistence type="predicted"/>
<name>A0A1X9SVS5_9BACT</name>
<dbReference type="Proteomes" id="UP000194260">
    <property type="component" value="Chromosome"/>
</dbReference>
<protein>
    <submittedName>
        <fullName evidence="1">Uncharacterized protein</fullName>
    </submittedName>
</protein>
<sequence>MTKAEFIKRAEFALKGDHPPPASSDLIDSLIYRAAATISDEIEPLELVECDKRFFEVYRHIDEYYFIRKFKIYDDSFGYDDENLNSALLYLFCFSVSAVAQNQSYFISLARKAMMAYQATIYDGYEVNDLQKALNRWGYAKPYVVTKALNAYYAWDEAFLSELDFYLSDHSKIRGLSVEKFIQHFIDYQNGVTSSQRADIKDLDRVMSERVR</sequence>
<dbReference type="STRING" id="1660073.CSUIS_0551"/>
<gene>
    <name evidence="1" type="ORF">CSUIS_0551</name>
</gene>
<accession>A0A1X9SVS5</accession>
<evidence type="ECO:0000313" key="1">
    <source>
        <dbReference type="EMBL" id="ARR00378.1"/>
    </source>
</evidence>
<dbReference type="KEGG" id="camy:CSUIS_0551"/>
<dbReference type="EMBL" id="CP018789">
    <property type="protein sequence ID" value="ARR00378.1"/>
    <property type="molecule type" value="Genomic_DNA"/>
</dbReference>
<dbReference type="AlphaFoldDB" id="A0A1X9SVS5"/>
<dbReference type="RefSeq" id="WP_086297021.1">
    <property type="nucleotide sequence ID" value="NZ_CP018789.1"/>
</dbReference>
<organism evidence="1 2">
    <name type="scientific">Campylobacter porcelli</name>
    <dbReference type="NCBI Taxonomy" id="1660073"/>
    <lineage>
        <taxon>Bacteria</taxon>
        <taxon>Pseudomonadati</taxon>
        <taxon>Campylobacterota</taxon>
        <taxon>Epsilonproteobacteria</taxon>
        <taxon>Campylobacterales</taxon>
        <taxon>Campylobacteraceae</taxon>
        <taxon>Campylobacter</taxon>
    </lineage>
</organism>